<protein>
    <submittedName>
        <fullName evidence="8">H-or Na-translocating F-type, V-type and A-type ATPase (F-ATPase) Superfamily</fullName>
    </submittedName>
</protein>
<dbReference type="GO" id="GO:0032259">
    <property type="term" value="P:methylation"/>
    <property type="evidence" value="ECO:0007669"/>
    <property type="project" value="UniProtKB-KW"/>
</dbReference>
<evidence type="ECO:0000259" key="7">
    <source>
        <dbReference type="Pfam" id="PF08241"/>
    </source>
</evidence>
<dbReference type="GO" id="GO:0008757">
    <property type="term" value="F:S-adenosylmethionine-dependent methyltransferase activity"/>
    <property type="evidence" value="ECO:0007669"/>
    <property type="project" value="InterPro"/>
</dbReference>
<dbReference type="OrthoDB" id="10250083at2759"/>
<dbReference type="EMBL" id="JNBS01001928">
    <property type="protein sequence ID" value="OQR97180.1"/>
    <property type="molecule type" value="Genomic_DNA"/>
</dbReference>
<accession>A0A1V9ZH83</accession>
<dbReference type="GO" id="GO:0046961">
    <property type="term" value="F:proton-transporting ATPase activity, rotational mechanism"/>
    <property type="evidence" value="ECO:0007669"/>
    <property type="project" value="InterPro"/>
</dbReference>
<evidence type="ECO:0000313" key="9">
    <source>
        <dbReference type="Proteomes" id="UP000243217"/>
    </source>
</evidence>
<reference evidence="8 9" key="1">
    <citation type="journal article" date="2014" name="Genome Biol. Evol.">
        <title>The secreted proteins of Achlya hypogyna and Thraustotheca clavata identify the ancestral oomycete secretome and reveal gene acquisitions by horizontal gene transfer.</title>
        <authorList>
            <person name="Misner I."/>
            <person name="Blouin N."/>
            <person name="Leonard G."/>
            <person name="Richards T.A."/>
            <person name="Lane C.E."/>
        </authorList>
    </citation>
    <scope>NUCLEOTIDE SEQUENCE [LARGE SCALE GENOMIC DNA]</scope>
    <source>
        <strain evidence="8 9">ATCC 34112</strain>
    </source>
</reference>
<dbReference type="Pfam" id="PF08241">
    <property type="entry name" value="Methyltransf_11"/>
    <property type="match status" value="1"/>
</dbReference>
<dbReference type="InterPro" id="IPR013216">
    <property type="entry name" value="Methyltransf_11"/>
</dbReference>
<keyword evidence="5" id="KW-0406">Ion transport</keyword>
<dbReference type="Pfam" id="PF01992">
    <property type="entry name" value="vATP-synt_AC39"/>
    <property type="match status" value="1"/>
</dbReference>
<evidence type="ECO:0000256" key="5">
    <source>
        <dbReference type="ARBA" id="ARBA00023065"/>
    </source>
</evidence>
<keyword evidence="9" id="KW-1185">Reference proteome</keyword>
<keyword evidence="2" id="KW-0813">Transport</keyword>
<feature type="region of interest" description="Disordered" evidence="6">
    <location>
        <begin position="631"/>
        <end position="658"/>
    </location>
</feature>
<evidence type="ECO:0000256" key="2">
    <source>
        <dbReference type="ARBA" id="ARBA00022448"/>
    </source>
</evidence>
<dbReference type="SUPFAM" id="SSF103486">
    <property type="entry name" value="V-type ATP synthase subunit C"/>
    <property type="match status" value="1"/>
</dbReference>
<dbReference type="Proteomes" id="UP000243217">
    <property type="component" value="Unassembled WGS sequence"/>
</dbReference>
<dbReference type="Gene3D" id="3.40.50.150">
    <property type="entry name" value="Vaccinia Virus protein VP39"/>
    <property type="match status" value="1"/>
</dbReference>
<dbReference type="GO" id="GO:0005739">
    <property type="term" value="C:mitochondrion"/>
    <property type="evidence" value="ECO:0007669"/>
    <property type="project" value="TreeGrafter"/>
</dbReference>
<sequence length="658" mass="74473">MRDVGSDYEDIKLNLQETDYDQFLQDNSSTVTPSIIQTATTKKFVDEFVFLRAQAMEPLGEFMDFITYEYMIDNLMLLLKGTMNGRDVNELIGQLHPLGKFDDSIMRSICTFESNSKGYADLYECVLIDTPIGKYFQQFLQENAEDRLGEASEVRNILEEVQMEIIKNSMLKLWLEDFYEFCMSLGGETANMMGVILRARADRIAINVTLNSFGTPLNEPSMRVSDRKPLYPSIGELYPAGTEALSEVADEASLGIVLEPFPVYRKIWEIHQSEGVDNKSIDDAFYERDVMMCELAFGSQMHFACFYAYVKLKEQEVRNLVWICECYIRIHWYSMQRLGKVVKGHRSMSMQVFNRAMKRTQRNAVAMLANSSEYEYLREEVARRLIDRLEDIDREFPLALDLGSGSGHIYKSLAPDAGLGGVKKLIQLEFADKLLLRDVNTPEEKERNAKLPTEYICGDEEFLPFPPKHLDLVMSSCSLHWVNDLPSTFSQVLETLKPDGVFLGAVLGGDSLCELRSSFILADQERKGGILPHISPFVNIADAGNLLQSAGFTLPTVDTDYITIEYPDAFILMEHLQGMAENNAPFSASSIIPSRDNLLAAASIYQTMYGNEDGSIPVTFQVIYFIGWSPHSSQQQPKRRGSATQSLRDLPTIHHSDA</sequence>
<comment type="caution">
    <text evidence="8">The sequence shown here is derived from an EMBL/GenBank/DDBJ whole genome shotgun (WGS) entry which is preliminary data.</text>
</comment>
<dbReference type="InterPro" id="IPR044911">
    <property type="entry name" value="V-type_ATPase_csu/dsu_dom_3"/>
</dbReference>
<dbReference type="InterPro" id="IPR002843">
    <property type="entry name" value="ATPase_V0-cplx_csu/dsu"/>
</dbReference>
<dbReference type="Gene3D" id="1.20.1690.10">
    <property type="entry name" value="V-type ATP synthase subunit C domain"/>
    <property type="match status" value="2"/>
</dbReference>
<dbReference type="PANTHER" id="PTHR13090:SF1">
    <property type="entry name" value="ARGININE-HYDROXYLASE NDUFAF5, MITOCHONDRIAL"/>
    <property type="match status" value="1"/>
</dbReference>
<feature type="compositionally biased region" description="Polar residues" evidence="6">
    <location>
        <begin position="631"/>
        <end position="647"/>
    </location>
</feature>
<dbReference type="InterPro" id="IPR035067">
    <property type="entry name" value="V-type_ATPase_csu/dsu"/>
</dbReference>
<dbReference type="Gene3D" id="1.10.132.50">
    <property type="entry name" value="ATP synthase (C/AC39) subunit, domain 3"/>
    <property type="match status" value="1"/>
</dbReference>
<dbReference type="InterPro" id="IPR050602">
    <property type="entry name" value="Malonyl-ACP_OMT"/>
</dbReference>
<dbReference type="GO" id="GO:0032981">
    <property type="term" value="P:mitochondrial respiratory chain complex I assembly"/>
    <property type="evidence" value="ECO:0007669"/>
    <property type="project" value="TreeGrafter"/>
</dbReference>
<comment type="similarity">
    <text evidence="1">Belongs to the V-ATPase V0D/AC39 subunit family.</text>
</comment>
<evidence type="ECO:0000256" key="3">
    <source>
        <dbReference type="ARBA" id="ARBA00022603"/>
    </source>
</evidence>
<dbReference type="AlphaFoldDB" id="A0A1V9ZH83"/>
<organism evidence="8 9">
    <name type="scientific">Thraustotheca clavata</name>
    <dbReference type="NCBI Taxonomy" id="74557"/>
    <lineage>
        <taxon>Eukaryota</taxon>
        <taxon>Sar</taxon>
        <taxon>Stramenopiles</taxon>
        <taxon>Oomycota</taxon>
        <taxon>Saprolegniomycetes</taxon>
        <taxon>Saprolegniales</taxon>
        <taxon>Achlyaceae</taxon>
        <taxon>Thraustotheca</taxon>
    </lineage>
</organism>
<dbReference type="SUPFAM" id="SSF53335">
    <property type="entry name" value="S-adenosyl-L-methionine-dependent methyltransferases"/>
    <property type="match status" value="1"/>
</dbReference>
<evidence type="ECO:0000256" key="4">
    <source>
        <dbReference type="ARBA" id="ARBA00022679"/>
    </source>
</evidence>
<evidence type="ECO:0000256" key="6">
    <source>
        <dbReference type="SAM" id="MobiDB-lite"/>
    </source>
</evidence>
<name>A0A1V9ZH83_9STRA</name>
<dbReference type="InterPro" id="IPR029063">
    <property type="entry name" value="SAM-dependent_MTases_sf"/>
</dbReference>
<evidence type="ECO:0000313" key="8">
    <source>
        <dbReference type="EMBL" id="OQR97180.1"/>
    </source>
</evidence>
<dbReference type="InterPro" id="IPR036079">
    <property type="entry name" value="ATPase_csu/dsu_sf"/>
</dbReference>
<dbReference type="CDD" id="cd02440">
    <property type="entry name" value="AdoMet_MTases"/>
    <property type="match status" value="1"/>
</dbReference>
<proteinExistence type="inferred from homology"/>
<evidence type="ECO:0000256" key="1">
    <source>
        <dbReference type="ARBA" id="ARBA00006709"/>
    </source>
</evidence>
<gene>
    <name evidence="8" type="ORF">THRCLA_07071</name>
</gene>
<feature type="domain" description="Methyltransferase type 11" evidence="7">
    <location>
        <begin position="400"/>
        <end position="503"/>
    </location>
</feature>
<dbReference type="PANTHER" id="PTHR13090">
    <property type="entry name" value="ARGININE-HYDROXYLASE NDUFAF5, MITOCHONDRIAL"/>
    <property type="match status" value="1"/>
</dbReference>
<keyword evidence="4" id="KW-0808">Transferase</keyword>
<keyword evidence="3" id="KW-0489">Methyltransferase</keyword>
<dbReference type="STRING" id="74557.A0A1V9ZH83"/>